<sequence length="450" mass="51034">MAENNNKKDPGLEDVDWWFDIEKDSEDVSSKKKEAEDLFWKHFGGPNNKDNDKAKNVENKEESESKSTENNKDLKEYESLFEKTPENNNNQSTSSSNNSLNDNKSKEIDSATWDVVEDIKKPSIVTSSNNLISDKKTKNNLILNFFKKLFSRKKSNHINNDNSDKKEPINKKLLVSLSLSVIILGITSGYLGYKQFNNNKSCFGSKYVLAQIHTGDSLILNINDENESKQIIENGYTDSNISQLLYQFLKPGETSIEVGSGYGYYTIYMSRIVGSNGKVYSIEADRETCSLLKKSLSINNIKNVYLFNSIIFSTTAEASVANIGETKNLKIKLENRTNNMALETVTSLDTIIPDAKDISVLIINSKGNEANIIYGANKILMNSPKIKIITTWNTNIAKNNINIEDFFYQLSRSGFHIWTVDNKNHRLNQIKNVKDIMDSNVKYLIITRQI</sequence>
<evidence type="ECO:0000256" key="2">
    <source>
        <dbReference type="SAM" id="Phobius"/>
    </source>
</evidence>
<dbReference type="Proteomes" id="UP001289135">
    <property type="component" value="Unassembled WGS sequence"/>
</dbReference>
<name>A0AAE4VJE3_9RICK</name>
<dbReference type="AlphaFoldDB" id="A0AAE4VJE3"/>
<keyword evidence="2" id="KW-0472">Membrane</keyword>
<proteinExistence type="predicted"/>
<dbReference type="Gene3D" id="3.40.50.150">
    <property type="entry name" value="Vaccinia Virus protein VP39"/>
    <property type="match status" value="1"/>
</dbReference>
<feature type="compositionally biased region" description="Basic and acidic residues" evidence="1">
    <location>
        <begin position="49"/>
        <end position="85"/>
    </location>
</feature>
<feature type="region of interest" description="Disordered" evidence="1">
    <location>
        <begin position="39"/>
        <end position="104"/>
    </location>
</feature>
<dbReference type="RefSeq" id="WP_322498537.1">
    <property type="nucleotide sequence ID" value="NZ_JARGYU010000001.1"/>
</dbReference>
<dbReference type="SUPFAM" id="SSF53335">
    <property type="entry name" value="S-adenosyl-L-methionine-dependent methyltransferases"/>
    <property type="match status" value="1"/>
</dbReference>
<dbReference type="NCBIfam" id="TIGR01444">
    <property type="entry name" value="fkbM_fam"/>
    <property type="match status" value="1"/>
</dbReference>
<organism evidence="3 4">
    <name type="scientific">Lyticum sinuosum</name>
    <dbReference type="NCBI Taxonomy" id="1332059"/>
    <lineage>
        <taxon>Bacteria</taxon>
        <taxon>Pseudomonadati</taxon>
        <taxon>Pseudomonadota</taxon>
        <taxon>Alphaproteobacteria</taxon>
        <taxon>Rickettsiales</taxon>
        <taxon>Lyticum</taxon>
    </lineage>
</organism>
<dbReference type="InterPro" id="IPR029063">
    <property type="entry name" value="SAM-dependent_MTases_sf"/>
</dbReference>
<dbReference type="InterPro" id="IPR006342">
    <property type="entry name" value="FkbM_mtfrase"/>
</dbReference>
<comment type="caution">
    <text evidence="3">The sequence shown here is derived from an EMBL/GenBank/DDBJ whole genome shotgun (WGS) entry which is preliminary data.</text>
</comment>
<dbReference type="Pfam" id="PF01135">
    <property type="entry name" value="PCMT"/>
    <property type="match status" value="1"/>
</dbReference>
<gene>
    <name evidence="3" type="ORF">Lyticum_00275</name>
</gene>
<protein>
    <submittedName>
        <fullName evidence="3">SAM-dependent methyl-transferase</fullName>
    </submittedName>
</protein>
<dbReference type="EMBL" id="JARGYU010000001">
    <property type="protein sequence ID" value="MDZ5761110.1"/>
    <property type="molecule type" value="Genomic_DNA"/>
</dbReference>
<feature type="compositionally biased region" description="Low complexity" evidence="1">
    <location>
        <begin position="87"/>
        <end position="102"/>
    </location>
</feature>
<evidence type="ECO:0000313" key="4">
    <source>
        <dbReference type="Proteomes" id="UP001289135"/>
    </source>
</evidence>
<evidence type="ECO:0000256" key="1">
    <source>
        <dbReference type="SAM" id="MobiDB-lite"/>
    </source>
</evidence>
<keyword evidence="4" id="KW-1185">Reference proteome</keyword>
<accession>A0AAE4VJE3</accession>
<feature type="transmembrane region" description="Helical" evidence="2">
    <location>
        <begin position="173"/>
        <end position="193"/>
    </location>
</feature>
<evidence type="ECO:0000313" key="3">
    <source>
        <dbReference type="EMBL" id="MDZ5761110.1"/>
    </source>
</evidence>
<keyword evidence="2" id="KW-0812">Transmembrane</keyword>
<reference evidence="3" key="1">
    <citation type="submission" date="2023-02" db="EMBL/GenBank/DDBJ databases">
        <title>Host association and intracellularity evolved multiple times independently in the Rickettsiales.</title>
        <authorList>
            <person name="Castelli M."/>
            <person name="Nardi T."/>
            <person name="Gammuto L."/>
            <person name="Bellinzona G."/>
            <person name="Sabaneyeva E."/>
            <person name="Potekhin A."/>
            <person name="Serra V."/>
            <person name="Petroni G."/>
            <person name="Sassera D."/>
        </authorList>
    </citation>
    <scope>NUCLEOTIDE SEQUENCE</scope>
    <source>
        <strain evidence="3">USBL-36I1</strain>
    </source>
</reference>
<keyword evidence="2" id="KW-1133">Transmembrane helix</keyword>